<dbReference type="EMBL" id="SNRY01001604">
    <property type="protein sequence ID" value="KAA6329732.1"/>
    <property type="molecule type" value="Genomic_DNA"/>
</dbReference>
<organism evidence="1">
    <name type="scientific">termite gut metagenome</name>
    <dbReference type="NCBI Taxonomy" id="433724"/>
    <lineage>
        <taxon>unclassified sequences</taxon>
        <taxon>metagenomes</taxon>
        <taxon>organismal metagenomes</taxon>
    </lineage>
</organism>
<sequence>MKEEDIRIKDVITLAILEKLNHSKFEKDNLITIKSNQIHLATSINFFLANHLYIILKMNDYEIITMEKDFIKVKKQNKQYLFNYLITKYLSDVLEFISNT</sequence>
<protein>
    <submittedName>
        <fullName evidence="1">Uncharacterized protein</fullName>
    </submittedName>
</protein>
<evidence type="ECO:0000313" key="1">
    <source>
        <dbReference type="EMBL" id="KAA6329732.1"/>
    </source>
</evidence>
<accession>A0A5J4R7Q2</accession>
<name>A0A5J4R7Q2_9ZZZZ</name>
<proteinExistence type="predicted"/>
<gene>
    <name evidence="1" type="ORF">EZS27_021492</name>
</gene>
<comment type="caution">
    <text evidence="1">The sequence shown here is derived from an EMBL/GenBank/DDBJ whole genome shotgun (WGS) entry which is preliminary data.</text>
</comment>
<dbReference type="AlphaFoldDB" id="A0A5J4R7Q2"/>
<reference evidence="1" key="1">
    <citation type="submission" date="2019-03" db="EMBL/GenBank/DDBJ databases">
        <title>Single cell metagenomics reveals metabolic interactions within the superorganism composed of flagellate Streblomastix strix and complex community of Bacteroidetes bacteria on its surface.</title>
        <authorList>
            <person name="Treitli S.C."/>
            <person name="Kolisko M."/>
            <person name="Husnik F."/>
            <person name="Keeling P."/>
            <person name="Hampl V."/>
        </authorList>
    </citation>
    <scope>NUCLEOTIDE SEQUENCE</scope>
    <source>
        <strain evidence="1">STM</strain>
    </source>
</reference>